<organism evidence="4 5">
    <name type="scientific">Modestobacter marinus</name>
    <dbReference type="NCBI Taxonomy" id="477641"/>
    <lineage>
        <taxon>Bacteria</taxon>
        <taxon>Bacillati</taxon>
        <taxon>Actinomycetota</taxon>
        <taxon>Actinomycetes</taxon>
        <taxon>Geodermatophilales</taxon>
        <taxon>Geodermatophilaceae</taxon>
        <taxon>Modestobacter</taxon>
    </lineage>
</organism>
<dbReference type="EMBL" id="JAAMPA010000001">
    <property type="protein sequence ID" value="NIH67620.1"/>
    <property type="molecule type" value="Genomic_DNA"/>
</dbReference>
<evidence type="ECO:0000256" key="1">
    <source>
        <dbReference type="SAM" id="MobiDB-lite"/>
    </source>
</evidence>
<dbReference type="Proteomes" id="UP000552836">
    <property type="component" value="Unassembled WGS sequence"/>
</dbReference>
<reference evidence="3" key="1">
    <citation type="journal article" date="2014" name="Int. J. Syst. Evol. Microbiol.">
        <title>Complete genome of a new Firmicutes species belonging to the dominant human colonic microbiota ('Ruminococcus bicirculans') reveals two chromosomes and a selective capacity to utilize plant glucans.</title>
        <authorList>
            <consortium name="NISC Comparative Sequencing Program"/>
            <person name="Wegmann U."/>
            <person name="Louis P."/>
            <person name="Goesmann A."/>
            <person name="Henrissat B."/>
            <person name="Duncan S.H."/>
            <person name="Flint H.J."/>
        </authorList>
    </citation>
    <scope>NUCLEOTIDE SEQUENCE</scope>
    <source>
        <strain evidence="3">CGMCC 4.5581</strain>
    </source>
</reference>
<feature type="region of interest" description="Disordered" evidence="1">
    <location>
        <begin position="1"/>
        <end position="23"/>
    </location>
</feature>
<feature type="region of interest" description="Disordered" evidence="1">
    <location>
        <begin position="158"/>
        <end position="248"/>
    </location>
</feature>
<evidence type="ECO:0000313" key="6">
    <source>
        <dbReference type="Proteomes" id="UP000648663"/>
    </source>
</evidence>
<reference evidence="6" key="2">
    <citation type="journal article" date="2019" name="Int. J. Syst. Evol. Microbiol.">
        <title>The Global Catalogue of Microorganisms (GCM) 10K type strain sequencing project: providing services to taxonomists for standard genome sequencing and annotation.</title>
        <authorList>
            <consortium name="The Broad Institute Genomics Platform"/>
            <consortium name="The Broad Institute Genome Sequencing Center for Infectious Disease"/>
            <person name="Wu L."/>
            <person name="Ma J."/>
        </authorList>
    </citation>
    <scope>NUCLEOTIDE SEQUENCE [LARGE SCALE GENOMIC DNA]</scope>
    <source>
        <strain evidence="6">CGMCC 4.5581</strain>
    </source>
</reference>
<feature type="compositionally biased region" description="Low complexity" evidence="1">
    <location>
        <begin position="203"/>
        <end position="224"/>
    </location>
</feature>
<keyword evidence="2" id="KW-0812">Transmembrane</keyword>
<proteinExistence type="predicted"/>
<feature type="transmembrane region" description="Helical" evidence="2">
    <location>
        <begin position="34"/>
        <end position="54"/>
    </location>
</feature>
<comment type="caution">
    <text evidence="4">The sequence shown here is derived from an EMBL/GenBank/DDBJ whole genome shotgun (WGS) entry which is preliminary data.</text>
</comment>
<reference evidence="3" key="4">
    <citation type="submission" date="2024-05" db="EMBL/GenBank/DDBJ databases">
        <authorList>
            <person name="Sun Q."/>
            <person name="Zhou Y."/>
        </authorList>
    </citation>
    <scope>NUCLEOTIDE SEQUENCE</scope>
    <source>
        <strain evidence="3">CGMCC 4.5581</strain>
    </source>
</reference>
<dbReference type="EMBL" id="BMMI01000005">
    <property type="protein sequence ID" value="GGL72676.1"/>
    <property type="molecule type" value="Genomic_DNA"/>
</dbReference>
<dbReference type="Proteomes" id="UP000648663">
    <property type="component" value="Unassembled WGS sequence"/>
</dbReference>
<dbReference type="RefSeq" id="WP_166754986.1">
    <property type="nucleotide sequence ID" value="NZ_BAABJU010000006.1"/>
</dbReference>
<reference evidence="4 5" key="3">
    <citation type="submission" date="2020-02" db="EMBL/GenBank/DDBJ databases">
        <title>Sequencing the genomes of 1000 actinobacteria strains.</title>
        <authorList>
            <person name="Klenk H.-P."/>
        </authorList>
    </citation>
    <scope>NUCLEOTIDE SEQUENCE [LARGE SCALE GENOMIC DNA]</scope>
    <source>
        <strain evidence="4 5">DSM 45201</strain>
    </source>
</reference>
<feature type="transmembrane region" description="Helical" evidence="2">
    <location>
        <begin position="101"/>
        <end position="122"/>
    </location>
</feature>
<evidence type="ECO:0000313" key="3">
    <source>
        <dbReference type="EMBL" id="GGL72676.1"/>
    </source>
</evidence>
<accession>A0A846LZ77</accession>
<keyword evidence="4" id="KW-0449">Lipoprotein</keyword>
<protein>
    <submittedName>
        <fullName evidence="4">Putative outer membrane lipoprotein</fullName>
    </submittedName>
</protein>
<keyword evidence="2" id="KW-1133">Transmembrane helix</keyword>
<gene>
    <name evidence="4" type="ORF">FB380_002066</name>
    <name evidence="3" type="ORF">GCM10011589_31200</name>
</gene>
<dbReference type="AlphaFoldDB" id="A0A846LZ77"/>
<feature type="transmembrane region" description="Helical" evidence="2">
    <location>
        <begin position="74"/>
        <end position="94"/>
    </location>
</feature>
<keyword evidence="6" id="KW-1185">Reference proteome</keyword>
<evidence type="ECO:0000256" key="2">
    <source>
        <dbReference type="SAM" id="Phobius"/>
    </source>
</evidence>
<evidence type="ECO:0000313" key="5">
    <source>
        <dbReference type="Proteomes" id="UP000552836"/>
    </source>
</evidence>
<evidence type="ECO:0000313" key="4">
    <source>
        <dbReference type="EMBL" id="NIH67620.1"/>
    </source>
</evidence>
<feature type="transmembrane region" description="Helical" evidence="2">
    <location>
        <begin position="128"/>
        <end position="149"/>
    </location>
</feature>
<name>A0A846LZ77_9ACTN</name>
<keyword evidence="2" id="KW-0472">Membrane</keyword>
<sequence length="248" mass="25904">MTSSGPEQARSAPPPPAGVRAAGPRYDRSRLTTADLLVAGGALLYLLVGLLPWASVTFDFVGRITASGYEFSALVVLGALLLLGAAAWAVLPALRATPDGFLRAAPTVALAAVALLCTLIAWLRSLDYGFSVPALLGVLVAAAVTVLAASSLLPELRERVGPQAGRPTGGRPAGGQPLPDGRPHHEQPPSHGQLPYGQPPHGPTQYGQPQYGDPQYGQPQYGEPRYGRPATPWQPPIGPDRPRPASDR</sequence>